<dbReference type="PANTHER" id="PTHR11669:SF8">
    <property type="entry name" value="DNA POLYMERASE III SUBUNIT DELTA"/>
    <property type="match status" value="1"/>
</dbReference>
<dbReference type="Proteomes" id="UP000510842">
    <property type="component" value="Chromosome"/>
</dbReference>
<name>A0A6S6S436_9GAMM</name>
<dbReference type="InterPro" id="IPR050238">
    <property type="entry name" value="DNA_Rep/Repair_Clamp_Loader"/>
</dbReference>
<dbReference type="GO" id="GO:0006261">
    <property type="term" value="P:DNA-templated DNA replication"/>
    <property type="evidence" value="ECO:0007669"/>
    <property type="project" value="TreeGrafter"/>
</dbReference>
<keyword evidence="5" id="KW-1185">Reference proteome</keyword>
<dbReference type="Gene3D" id="3.40.50.300">
    <property type="entry name" value="P-loop containing nucleotide triphosphate hydrolases"/>
    <property type="match status" value="1"/>
</dbReference>
<dbReference type="Pfam" id="PF13177">
    <property type="entry name" value="DNA_pol3_delta2"/>
    <property type="match status" value="1"/>
</dbReference>
<evidence type="ECO:0000313" key="4">
    <source>
        <dbReference type="EMBL" id="CAA3705020.1"/>
    </source>
</evidence>
<keyword evidence="4" id="KW-0808">Transferase</keyword>
<protein>
    <recommendedName>
        <fullName evidence="1">DNA-directed DNA polymerase</fullName>
        <ecNumber evidence="1">2.7.7.7</ecNumber>
    </recommendedName>
</protein>
<dbReference type="Gene3D" id="1.20.272.10">
    <property type="match status" value="1"/>
</dbReference>
<sequence length="283" mass="33294">MAKLLISIILCSKFNNNNKEYKINNYSCGSCNQCLMWINGYHPNVSNLSINIDSIRIINNFIETTPQYDGYRIIFIKNASNMTIEATNALLKNIEEPGEFVLFILTSNLLLLPTITSRCCKIFFKPIYKNKFVVWVASHIYYSSESKLFLNITCNKPLLANNINYIIKLRQILNIIFYNLINGAEPIKEIKKIKKINIIFVYDFGIIFIEDIIRLLSGIKNIKNYDIISLYIKLIKKNILLNNWFQLLYITYKKRKIFINNKNINNKLLLETWLINFIRNIFE</sequence>
<dbReference type="AlphaFoldDB" id="A0A6S6S436"/>
<dbReference type="GO" id="GO:0003887">
    <property type="term" value="F:DNA-directed DNA polymerase activity"/>
    <property type="evidence" value="ECO:0007669"/>
    <property type="project" value="UniProtKB-KW"/>
</dbReference>
<comment type="catalytic activity">
    <reaction evidence="3">
        <text>DNA(n) + a 2'-deoxyribonucleoside 5'-triphosphate = DNA(n+1) + diphosphate</text>
        <dbReference type="Rhea" id="RHEA:22508"/>
        <dbReference type="Rhea" id="RHEA-COMP:17339"/>
        <dbReference type="Rhea" id="RHEA-COMP:17340"/>
        <dbReference type="ChEBI" id="CHEBI:33019"/>
        <dbReference type="ChEBI" id="CHEBI:61560"/>
        <dbReference type="ChEBI" id="CHEBI:173112"/>
        <dbReference type="EC" id="2.7.7.7"/>
    </reaction>
</comment>
<keyword evidence="2" id="KW-0239">DNA-directed DNA polymerase</keyword>
<organism evidence="4 5">
    <name type="scientific">Candidatus Portiera aleyrodidarum</name>
    <name type="common">primary endosymbiont of Bemisia tabaci</name>
    <dbReference type="NCBI Taxonomy" id="91844"/>
    <lineage>
        <taxon>Bacteria</taxon>
        <taxon>Pseudomonadati</taxon>
        <taxon>Pseudomonadota</taxon>
        <taxon>Gammaproteobacteria</taxon>
        <taxon>Candidatus Johnevansiales</taxon>
        <taxon>Candidatus Johnevansiaceae</taxon>
        <taxon>Candidatus Portiera</taxon>
    </lineage>
</organism>
<evidence type="ECO:0000313" key="5">
    <source>
        <dbReference type="Proteomes" id="UP000510842"/>
    </source>
</evidence>
<reference evidence="4 5" key="1">
    <citation type="submission" date="2019-12" db="EMBL/GenBank/DDBJ databases">
        <authorList>
            <person name="Santos-Garcia D."/>
            <person name="Santos-Garcia D."/>
            <person name="Santos-Garcia D."/>
        </authorList>
    </citation>
    <scope>NUCLEOTIDE SEQUENCE [LARGE SCALE GENOMIC DNA]</scope>
    <source>
        <strain evidence="4">PeMo</strain>
    </source>
</reference>
<dbReference type="EC" id="2.7.7.7" evidence="1"/>
<dbReference type="RefSeq" id="WP_232085409.1">
    <property type="nucleotide sequence ID" value="NZ_LR744089.1"/>
</dbReference>
<evidence type="ECO:0000256" key="2">
    <source>
        <dbReference type="ARBA" id="ARBA00022932"/>
    </source>
</evidence>
<dbReference type="SUPFAM" id="SSF52540">
    <property type="entry name" value="P-loop containing nucleoside triphosphate hydrolases"/>
    <property type="match status" value="1"/>
</dbReference>
<dbReference type="PANTHER" id="PTHR11669">
    <property type="entry name" value="REPLICATION FACTOR C / DNA POLYMERASE III GAMMA-TAU SUBUNIT"/>
    <property type="match status" value="1"/>
</dbReference>
<gene>
    <name evidence="4" type="primary">holB</name>
    <name evidence="4" type="ORF">PEMO_0040</name>
</gene>
<dbReference type="EMBL" id="LR744089">
    <property type="protein sequence ID" value="CAA3705020.1"/>
    <property type="molecule type" value="Genomic_DNA"/>
</dbReference>
<accession>A0A6S6S436</accession>
<evidence type="ECO:0000256" key="3">
    <source>
        <dbReference type="ARBA" id="ARBA00049244"/>
    </source>
</evidence>
<keyword evidence="4" id="KW-0548">Nucleotidyltransferase</keyword>
<dbReference type="InterPro" id="IPR027417">
    <property type="entry name" value="P-loop_NTPase"/>
</dbReference>
<proteinExistence type="predicted"/>
<evidence type="ECO:0000256" key="1">
    <source>
        <dbReference type="ARBA" id="ARBA00012417"/>
    </source>
</evidence>